<name>A0A2T4Z9R4_9BACL</name>
<evidence type="ECO:0000259" key="2">
    <source>
        <dbReference type="Pfam" id="PF12164"/>
    </source>
</evidence>
<feature type="transmembrane region" description="Helical" evidence="1">
    <location>
        <begin position="141"/>
        <end position="159"/>
    </location>
</feature>
<dbReference type="EMBL" id="PZZP01000001">
    <property type="protein sequence ID" value="PTM58605.1"/>
    <property type="molecule type" value="Genomic_DNA"/>
</dbReference>
<dbReference type="InterPro" id="IPR038548">
    <property type="entry name" value="SporV_AA_N_sf"/>
</dbReference>
<accession>A0A2T4Z9R4</accession>
<keyword evidence="1" id="KW-0812">Transmembrane</keyword>
<feature type="domain" description="Stage V sporulation protein AA" evidence="2">
    <location>
        <begin position="3"/>
        <end position="85"/>
    </location>
</feature>
<dbReference type="Proteomes" id="UP000241639">
    <property type="component" value="Unassembled WGS sequence"/>
</dbReference>
<comment type="caution">
    <text evidence="3">The sequence shown here is derived from an EMBL/GenBank/DDBJ whole genome shotgun (WGS) entry which is preliminary data.</text>
</comment>
<sequence>MSKVVYIQMKKRIHAVKGPLLLGQVANILAEGEEEKLKHLPVTQYYPQENPVALVEWMDVVRVLSHHYPHWDIRQVGPPHTIVERISPPPRSHILLAFLVWVLLFIGSGLAIMNFHADVSMSYVHQRIHYLMTGIRSERPLLLQIPYSIGIGLGMGIFFNHVWKRKFNDEPTPLELEVFLYQDSIDQFVIDHEKMKRAKGHDSSS</sequence>
<evidence type="ECO:0000313" key="3">
    <source>
        <dbReference type="EMBL" id="PTM58605.1"/>
    </source>
</evidence>
<organism evidence="3 4">
    <name type="scientific">Desmospora activa DSM 45169</name>
    <dbReference type="NCBI Taxonomy" id="1121389"/>
    <lineage>
        <taxon>Bacteria</taxon>
        <taxon>Bacillati</taxon>
        <taxon>Bacillota</taxon>
        <taxon>Bacilli</taxon>
        <taxon>Bacillales</taxon>
        <taxon>Thermoactinomycetaceae</taxon>
        <taxon>Desmospora</taxon>
    </lineage>
</organism>
<dbReference type="Gene3D" id="2.60.480.10">
    <property type="entry name" value="eubacterium ventriosum atcc domain"/>
    <property type="match status" value="1"/>
</dbReference>
<dbReference type="Pfam" id="PF12164">
    <property type="entry name" value="SporV_AA"/>
    <property type="match status" value="1"/>
</dbReference>
<dbReference type="InterPro" id="IPR021997">
    <property type="entry name" value="SporV_AA"/>
</dbReference>
<protein>
    <submittedName>
        <fullName evidence="3">Stage V sporulation protein AA</fullName>
    </submittedName>
</protein>
<keyword evidence="4" id="KW-1185">Reference proteome</keyword>
<reference evidence="3 4" key="1">
    <citation type="submission" date="2018-04" db="EMBL/GenBank/DDBJ databases">
        <title>Genomic Encyclopedia of Archaeal and Bacterial Type Strains, Phase II (KMG-II): from individual species to whole genera.</title>
        <authorList>
            <person name="Goeker M."/>
        </authorList>
    </citation>
    <scope>NUCLEOTIDE SEQUENCE [LARGE SCALE GENOMIC DNA]</scope>
    <source>
        <strain evidence="3 4">DSM 45169</strain>
    </source>
</reference>
<evidence type="ECO:0000256" key="1">
    <source>
        <dbReference type="SAM" id="Phobius"/>
    </source>
</evidence>
<evidence type="ECO:0000313" key="4">
    <source>
        <dbReference type="Proteomes" id="UP000241639"/>
    </source>
</evidence>
<feature type="transmembrane region" description="Helical" evidence="1">
    <location>
        <begin position="94"/>
        <end position="115"/>
    </location>
</feature>
<keyword evidence="1" id="KW-0472">Membrane</keyword>
<gene>
    <name evidence="3" type="ORF">C8J48_1190</name>
</gene>
<proteinExistence type="predicted"/>
<keyword evidence="1" id="KW-1133">Transmembrane helix</keyword>
<dbReference type="AlphaFoldDB" id="A0A2T4Z9R4"/>